<dbReference type="PANTHER" id="PTHR33840">
    <property type="match status" value="1"/>
</dbReference>
<comment type="caution">
    <text evidence="3">The sequence shown here is derived from an EMBL/GenBank/DDBJ whole genome shotgun (WGS) entry which is preliminary data.</text>
</comment>
<gene>
    <name evidence="3" type="ORF">HDF12_001930</name>
</gene>
<dbReference type="InterPro" id="IPR029058">
    <property type="entry name" value="AB_hydrolase_fold"/>
</dbReference>
<accession>A0A7Y9NLH1</accession>
<sequence>MAKNIVICCDGTGNAYGDNNSNVVKLYQTLLIDGKRQVGYYHPGVGTEGSPNSTNRLTAALSIVAGLAFGAGLLGNVSDAYRYLMDVYEQGDNVYLFGFSRGAFTARAIAGVLQMFGLLCPGNDGLIPYVVKMYARRSRKAGGMTHTFHVAEGFKATFCRPCPLHLVGVWDTVSSVGWIWDPLKLPYTGRNPDMANGRHAISIDERRCYFRNNLWGDPFDGQSIKQVWFAGVHSDIGGSYPSAEAGLSQVTLQWMLCEAISLGLLVNPNQANQILAEVTPSTEVAPNPAQRQHNSLTGFWWILEIFPHSYYDAATKKKRWRIPLGARRAIPPGSVVHETVWQKLAVDSSYRPPNLPSDWSTNPAWRNNAEPDSPFNCSSTGSRAESAEAN</sequence>
<dbReference type="PANTHER" id="PTHR33840:SF1">
    <property type="entry name" value="TLE1 PHOSPHOLIPASE DOMAIN-CONTAINING PROTEIN"/>
    <property type="match status" value="1"/>
</dbReference>
<organism evidence="3 4">
    <name type="scientific">Tunturiibacter lichenicola</name>
    <dbReference type="NCBI Taxonomy" id="2051959"/>
    <lineage>
        <taxon>Bacteria</taxon>
        <taxon>Pseudomonadati</taxon>
        <taxon>Acidobacteriota</taxon>
        <taxon>Terriglobia</taxon>
        <taxon>Terriglobales</taxon>
        <taxon>Acidobacteriaceae</taxon>
        <taxon>Tunturiibacter</taxon>
    </lineage>
</organism>
<feature type="compositionally biased region" description="Polar residues" evidence="1">
    <location>
        <begin position="375"/>
        <end position="390"/>
    </location>
</feature>
<feature type="region of interest" description="Disordered" evidence="1">
    <location>
        <begin position="352"/>
        <end position="390"/>
    </location>
</feature>
<name>A0A7Y9NLH1_9BACT</name>
<evidence type="ECO:0000313" key="3">
    <source>
        <dbReference type="EMBL" id="NYF51565.1"/>
    </source>
</evidence>
<dbReference type="InterPro" id="IPR018712">
    <property type="entry name" value="Tle1-like_cat"/>
</dbReference>
<evidence type="ECO:0000256" key="1">
    <source>
        <dbReference type="SAM" id="MobiDB-lite"/>
    </source>
</evidence>
<dbReference type="EMBL" id="JACCCV010000001">
    <property type="protein sequence ID" value="NYF51565.1"/>
    <property type="molecule type" value="Genomic_DNA"/>
</dbReference>
<evidence type="ECO:0000313" key="4">
    <source>
        <dbReference type="Proteomes" id="UP000534186"/>
    </source>
</evidence>
<dbReference type="Pfam" id="PF09994">
    <property type="entry name" value="T6SS_Tle1-like_cat"/>
    <property type="match status" value="1"/>
</dbReference>
<dbReference type="Proteomes" id="UP000534186">
    <property type="component" value="Unassembled WGS sequence"/>
</dbReference>
<dbReference type="SUPFAM" id="SSF53474">
    <property type="entry name" value="alpha/beta-Hydrolases"/>
    <property type="match status" value="1"/>
</dbReference>
<proteinExistence type="predicted"/>
<reference evidence="3 4" key="1">
    <citation type="submission" date="2020-07" db="EMBL/GenBank/DDBJ databases">
        <title>Genomic Encyclopedia of Type Strains, Phase IV (KMG-V): Genome sequencing to study the core and pangenomes of soil and plant-associated prokaryotes.</title>
        <authorList>
            <person name="Whitman W."/>
        </authorList>
    </citation>
    <scope>NUCLEOTIDE SEQUENCE [LARGE SCALE GENOMIC DNA]</scope>
    <source>
        <strain evidence="3 4">M8UP30</strain>
    </source>
</reference>
<dbReference type="AlphaFoldDB" id="A0A7Y9NLH1"/>
<evidence type="ECO:0000259" key="2">
    <source>
        <dbReference type="Pfam" id="PF09994"/>
    </source>
</evidence>
<feature type="domain" description="T6SS Phospholipase effector Tle1-like catalytic" evidence="2">
    <location>
        <begin position="3"/>
        <end position="256"/>
    </location>
</feature>
<protein>
    <submittedName>
        <fullName evidence="3">Uncharacterized protein (DUF2235 family)</fullName>
    </submittedName>
</protein>